<proteinExistence type="predicted"/>
<dbReference type="InterPro" id="IPR013216">
    <property type="entry name" value="Methyltransf_11"/>
</dbReference>
<dbReference type="GO" id="GO:0008757">
    <property type="term" value="F:S-adenosylmethionine-dependent methyltransferase activity"/>
    <property type="evidence" value="ECO:0007669"/>
    <property type="project" value="InterPro"/>
</dbReference>
<accession>A0A6J7I2I0</accession>
<organism evidence="2">
    <name type="scientific">freshwater metagenome</name>
    <dbReference type="NCBI Taxonomy" id="449393"/>
    <lineage>
        <taxon>unclassified sequences</taxon>
        <taxon>metagenomes</taxon>
        <taxon>ecological metagenomes</taxon>
    </lineage>
</organism>
<dbReference type="CDD" id="cd02440">
    <property type="entry name" value="AdoMet_MTases"/>
    <property type="match status" value="1"/>
</dbReference>
<dbReference type="PANTHER" id="PTHR45036">
    <property type="entry name" value="METHYLTRANSFERASE LIKE 7B"/>
    <property type="match status" value="1"/>
</dbReference>
<evidence type="ECO:0000259" key="1">
    <source>
        <dbReference type="Pfam" id="PF08241"/>
    </source>
</evidence>
<feature type="domain" description="Methyltransferase type 11" evidence="1">
    <location>
        <begin position="49"/>
        <end position="141"/>
    </location>
</feature>
<dbReference type="SUPFAM" id="SSF53335">
    <property type="entry name" value="S-adenosyl-L-methionine-dependent methyltransferases"/>
    <property type="match status" value="1"/>
</dbReference>
<dbReference type="EMBL" id="CAFBMK010000126">
    <property type="protein sequence ID" value="CAB4924949.1"/>
    <property type="molecule type" value="Genomic_DNA"/>
</dbReference>
<dbReference type="Gene3D" id="3.40.50.150">
    <property type="entry name" value="Vaccinia Virus protein VP39"/>
    <property type="match status" value="1"/>
</dbReference>
<name>A0A6J7I2I0_9ZZZZ</name>
<dbReference type="InterPro" id="IPR052356">
    <property type="entry name" value="Thiol_S-MT"/>
</dbReference>
<dbReference type="PANTHER" id="PTHR45036:SF1">
    <property type="entry name" value="METHYLTRANSFERASE LIKE 7A"/>
    <property type="match status" value="1"/>
</dbReference>
<reference evidence="2" key="1">
    <citation type="submission" date="2020-05" db="EMBL/GenBank/DDBJ databases">
        <authorList>
            <person name="Chiriac C."/>
            <person name="Salcher M."/>
            <person name="Ghai R."/>
            <person name="Kavagutti S V."/>
        </authorList>
    </citation>
    <scope>NUCLEOTIDE SEQUENCE</scope>
</reference>
<gene>
    <name evidence="2" type="ORF">UFOPK3564_02051</name>
</gene>
<dbReference type="Pfam" id="PF08241">
    <property type="entry name" value="Methyltransf_11"/>
    <property type="match status" value="1"/>
</dbReference>
<protein>
    <submittedName>
        <fullName evidence="2">Unannotated protein</fullName>
    </submittedName>
</protein>
<dbReference type="InterPro" id="IPR029063">
    <property type="entry name" value="SAM-dependent_MTases_sf"/>
</dbReference>
<dbReference type="AlphaFoldDB" id="A0A6J7I2I0"/>
<evidence type="ECO:0000313" key="2">
    <source>
        <dbReference type="EMBL" id="CAB4924949.1"/>
    </source>
</evidence>
<sequence>MRPALPAVLDRTHERLFVAGYAWVQTRSEAAGMRSVRRSLVAEAAGRVLEVGAGTGLNLDHYGAAVDELVLVEPAAAMRDALRASRTGGPAVRVLDGTGEALPADDASVDTVVGTFVLCSVADPGAVLSEVARVLRPGGTYLGLEHVRAADRRVARAQRLVAPGWRVLARGCRCDQDAVALVRSSPLTLESTSSFRGPRQPWPVRPGVRLVARRP</sequence>